<evidence type="ECO:0000259" key="7">
    <source>
        <dbReference type="Pfam" id="PF03711"/>
    </source>
</evidence>
<dbReference type="Proteomes" id="UP000001753">
    <property type="component" value="Chromosome"/>
</dbReference>
<dbReference type="Pfam" id="PF03711">
    <property type="entry name" value="OKR_DC_1_C"/>
    <property type="match status" value="1"/>
</dbReference>
<dbReference type="PANTHER" id="PTHR43277:SF3">
    <property type="entry name" value="DECARBOXYLASE, PUTATIVE-RELATED"/>
    <property type="match status" value="1"/>
</dbReference>
<comment type="cofactor">
    <cofactor evidence="1">
        <name>pyridoxal 5'-phosphate</name>
        <dbReference type="ChEBI" id="CHEBI:597326"/>
    </cofactor>
</comment>
<proteinExistence type="inferred from homology"/>
<evidence type="ECO:0000313" key="8">
    <source>
        <dbReference type="EMBL" id="EEL72938.1"/>
    </source>
</evidence>
<dbReference type="PANTHER" id="PTHR43277">
    <property type="entry name" value="ARGININE DECARBOXYLASE"/>
    <property type="match status" value="1"/>
</dbReference>
<dbReference type="GO" id="GO:0016831">
    <property type="term" value="F:carboxy-lyase activity"/>
    <property type="evidence" value="ECO:0007669"/>
    <property type="project" value="UniProtKB-KW"/>
</dbReference>
<dbReference type="InterPro" id="IPR008286">
    <property type="entry name" value="Prn/Lys/Arg_de-COase_C"/>
</dbReference>
<dbReference type="Gene3D" id="3.90.100.10">
    <property type="entry name" value="Orn/Lys/Arg decarboxylase, C-terminal domain"/>
    <property type="match status" value="1"/>
</dbReference>
<comment type="caution">
    <text evidence="8">The sequence shown here is derived from an EMBL/GenBank/DDBJ whole genome shotgun (WGS) entry which is preliminary data.</text>
</comment>
<reference evidence="8" key="1">
    <citation type="journal article" date="2012" name="Genome Res.">
        <title>Genomic characterization of the Bacillus cereus sensu lato species: Backdrop to the evolution of Bacillus anthracis.</title>
        <authorList>
            <person name="Zwick M.E."/>
            <person name="Joseph S.J."/>
            <person name="Didelot X."/>
            <person name="Chen P.E."/>
            <person name="Bishop-Lilly K.A."/>
            <person name="Stewart A.C."/>
            <person name="Willner K."/>
            <person name="Nolan N."/>
            <person name="Lentz S."/>
            <person name="Thomason M.K."/>
            <person name="Sozhamannan S."/>
            <person name="Mateczun A.J."/>
            <person name="Du L."/>
            <person name="Read T.D."/>
        </authorList>
    </citation>
    <scope>NUCLEOTIDE SEQUENCE [LARGE SCALE GENOMIC DNA]</scope>
    <source>
        <strain evidence="8">AH603</strain>
    </source>
</reference>
<gene>
    <name evidence="8" type="ORF">bcere0026_180</name>
</gene>
<accession>C2XMX5</accession>
<feature type="domain" description="Orn/Lys/Arg decarboxylases family 1 pyridoxal-P attachment site" evidence="6">
    <location>
        <begin position="15"/>
        <end position="312"/>
    </location>
</feature>
<dbReference type="InterPro" id="IPR015421">
    <property type="entry name" value="PyrdxlP-dep_Trfase_major"/>
</dbReference>
<keyword evidence="5" id="KW-0456">Lyase</keyword>
<dbReference type="Gene3D" id="3.40.640.10">
    <property type="entry name" value="Type I PLP-dependent aspartate aminotransferase-like (Major domain)"/>
    <property type="match status" value="1"/>
</dbReference>
<dbReference type="SUPFAM" id="SSF53383">
    <property type="entry name" value="PLP-dependent transferases"/>
    <property type="match status" value="1"/>
</dbReference>
<evidence type="ECO:0000256" key="5">
    <source>
        <dbReference type="ARBA" id="ARBA00023239"/>
    </source>
</evidence>
<keyword evidence="3" id="KW-0210">Decarboxylase</keyword>
<feature type="domain" description="Orn/Lys/Arg decarboxylase C-terminal" evidence="7">
    <location>
        <begin position="404"/>
        <end position="460"/>
    </location>
</feature>
<dbReference type="Pfam" id="PF01276">
    <property type="entry name" value="OKR_DC_1"/>
    <property type="match status" value="1"/>
</dbReference>
<dbReference type="InterPro" id="IPR015424">
    <property type="entry name" value="PyrdxlP-dep_Trfase"/>
</dbReference>
<dbReference type="InterPro" id="IPR052357">
    <property type="entry name" value="Orn_Lys_Arg_decarboxylase-I"/>
</dbReference>
<dbReference type="InterPro" id="IPR036633">
    <property type="entry name" value="Prn/Lys/Arg_de-COase_C_sf"/>
</dbReference>
<organism evidence="8">
    <name type="scientific">Bacillus mycoides</name>
    <dbReference type="NCBI Taxonomy" id="1405"/>
    <lineage>
        <taxon>Bacteria</taxon>
        <taxon>Bacillati</taxon>
        <taxon>Bacillota</taxon>
        <taxon>Bacilli</taxon>
        <taxon>Bacillales</taxon>
        <taxon>Bacillaceae</taxon>
        <taxon>Bacillus</taxon>
        <taxon>Bacillus cereus group</taxon>
    </lineage>
</organism>
<dbReference type="AlphaFoldDB" id="C2XMX5"/>
<dbReference type="HOGENOM" id="CLU_025925_2_0_9"/>
<dbReference type="InterPro" id="IPR000310">
    <property type="entry name" value="Orn/Lys/Arg_deCO2ase_major_dom"/>
</dbReference>
<protein>
    <submittedName>
        <fullName evidence="8">Orn/Lys/Arg decarboxylase</fullName>
    </submittedName>
</protein>
<evidence type="ECO:0000256" key="3">
    <source>
        <dbReference type="ARBA" id="ARBA00022793"/>
    </source>
</evidence>
<keyword evidence="4" id="KW-0663">Pyridoxal phosphate</keyword>
<comment type="similarity">
    <text evidence="2">Belongs to the Orn/Lys/Arg decarboxylase class-I family.</text>
</comment>
<dbReference type="EMBL" id="ACMP01000003">
    <property type="protein sequence ID" value="EEL72938.1"/>
    <property type="molecule type" value="Genomic_DNA"/>
</dbReference>
<evidence type="ECO:0000256" key="1">
    <source>
        <dbReference type="ARBA" id="ARBA00001933"/>
    </source>
</evidence>
<evidence type="ECO:0000256" key="2">
    <source>
        <dbReference type="ARBA" id="ARBA00010671"/>
    </source>
</evidence>
<name>C2XMX5_BACMY</name>
<evidence type="ECO:0000256" key="4">
    <source>
        <dbReference type="ARBA" id="ARBA00022898"/>
    </source>
</evidence>
<dbReference type="SUPFAM" id="SSF55904">
    <property type="entry name" value="Ornithine decarboxylase C-terminal domain"/>
    <property type="match status" value="1"/>
</dbReference>
<evidence type="ECO:0000259" key="6">
    <source>
        <dbReference type="Pfam" id="PF01276"/>
    </source>
</evidence>
<sequence>MNNKEEIYMNQNRMPLYEALIEFKERRLLSFHVPGHKNGLNFPQKASGGFKDILSIDVTELTGLDDLHSPFECIDEAQQLLAEVYGVHKSYFLINGSTVGNLAMILSCCGEHDIVLVQRNCHKSIINGLKLAGANPVFLNPWIDEVHNVPVGVRDEVIKEAITKYPNAKALILTHPNYYGMSIDLGASIAYAHAHKIPVLVDEAHGAHFCIGDPFPKSALVYGADIVVHSAHKTLPAMTMGSYLHINSRLVSEEKVSSYLSMLQSSSPSYPIMASLDIARFAIAVIKEEGHDEIVEFLRRFKEGLRSIPQIAILQYPSQDELKVTVQTRCQLSGYELQSVFEKVGIYTEMADPYNVLLILPLQVNEGYMKAIEIIRLAMQQYKVKDKTASIRYTYKGEISPLPYTYKQLERYETKLVSIEEAVGMIAAEMVIPYPPGIPLIMYGERITQEHTKQITHLEKTGARFQGSTKYMNVYDIESRF</sequence>